<sequence length="487" mass="55903">MGRRSHGKGSISPDSRSHRRGVMGGVIHFFDFRRMLSVIRHRSHEDSVGDNPTLTVNGRKGRRRSKEASSSIPQLTRTLSIHYLECNDYVLNDGEVIVSPKPTVVANDPVAELQITKDEEFYSTRRELFLKLIHDDEKNNSNENSMETPRTEDVGVGAGADDRRMTGEEKKKQKHRISMDRFLHKIPYGQKISDGIRVEKAGITGGGFKRSRSLTESVNRYSLFMESTNTQSLLPRSISAREYGPFPAMNRSKTLGSSPNFPSFREFVEEKSEIKGLVTIGEEESQSDTIEVKSEKLEDRNEFTENEIQEFHPMHLRVESQDRPEFNYVRELLLKSGLNTIDEASPETWNSPDQPVDFALFEELEGVKCKIDFGLYAPDINLDHLLLFDLINQVLLDTYSSNHLSSWFKPRRLVATEASVLEEVWAKINWHRSYNLKKLNNSIDQILTRDFSRDDGWMEFALDSQILGEEIQGLIFDDLLNEFIMMM</sequence>
<gene>
    <name evidence="3" type="ORF">ZOSMA_6G01630</name>
</gene>
<dbReference type="OrthoDB" id="758104at2759"/>
<proteinExistence type="predicted"/>
<evidence type="ECO:0000313" key="4">
    <source>
        <dbReference type="Proteomes" id="UP000036987"/>
    </source>
</evidence>
<dbReference type="PANTHER" id="PTHR47071:SF9">
    <property type="entry name" value="TRM32-LIKE PROTEIN (DUF3741)"/>
    <property type="match status" value="1"/>
</dbReference>
<feature type="compositionally biased region" description="Basic and acidic residues" evidence="1">
    <location>
        <begin position="160"/>
        <end position="176"/>
    </location>
</feature>
<keyword evidence="4" id="KW-1185">Reference proteome</keyword>
<feature type="region of interest" description="Disordered" evidence="1">
    <location>
        <begin position="43"/>
        <end position="73"/>
    </location>
</feature>
<accession>A0A0K9NTG2</accession>
<evidence type="ECO:0000313" key="3">
    <source>
        <dbReference type="EMBL" id="KMZ59230.1"/>
    </source>
</evidence>
<feature type="region of interest" description="Disordered" evidence="1">
    <location>
        <begin position="138"/>
        <end position="176"/>
    </location>
</feature>
<dbReference type="Proteomes" id="UP000036987">
    <property type="component" value="Unassembled WGS sequence"/>
</dbReference>
<dbReference type="InterPro" id="IPR025486">
    <property type="entry name" value="DUF4378"/>
</dbReference>
<evidence type="ECO:0000259" key="2">
    <source>
        <dbReference type="Pfam" id="PF14309"/>
    </source>
</evidence>
<protein>
    <recommendedName>
        <fullName evidence="2">DUF4378 domain-containing protein</fullName>
    </recommendedName>
</protein>
<evidence type="ECO:0000256" key="1">
    <source>
        <dbReference type="SAM" id="MobiDB-lite"/>
    </source>
</evidence>
<comment type="caution">
    <text evidence="3">The sequence shown here is derived from an EMBL/GenBank/DDBJ whole genome shotgun (WGS) entry which is preliminary data.</text>
</comment>
<dbReference type="EMBL" id="LFYR01001803">
    <property type="protein sequence ID" value="KMZ59230.1"/>
    <property type="molecule type" value="Genomic_DNA"/>
</dbReference>
<organism evidence="3 4">
    <name type="scientific">Zostera marina</name>
    <name type="common">Eelgrass</name>
    <dbReference type="NCBI Taxonomy" id="29655"/>
    <lineage>
        <taxon>Eukaryota</taxon>
        <taxon>Viridiplantae</taxon>
        <taxon>Streptophyta</taxon>
        <taxon>Embryophyta</taxon>
        <taxon>Tracheophyta</taxon>
        <taxon>Spermatophyta</taxon>
        <taxon>Magnoliopsida</taxon>
        <taxon>Liliopsida</taxon>
        <taxon>Zosteraceae</taxon>
        <taxon>Zostera</taxon>
    </lineage>
</organism>
<dbReference type="InterPro" id="IPR044257">
    <property type="entry name" value="TRM32-like"/>
</dbReference>
<dbReference type="PANTHER" id="PTHR47071">
    <property type="entry name" value="PROTEIN TRM32"/>
    <property type="match status" value="1"/>
</dbReference>
<feature type="region of interest" description="Disordered" evidence="1">
    <location>
        <begin position="1"/>
        <end position="20"/>
    </location>
</feature>
<feature type="domain" description="DUF4378" evidence="2">
    <location>
        <begin position="325"/>
        <end position="482"/>
    </location>
</feature>
<name>A0A0K9NTG2_ZOSMR</name>
<dbReference type="AlphaFoldDB" id="A0A0K9NTG2"/>
<dbReference type="Pfam" id="PF14309">
    <property type="entry name" value="DUF4378"/>
    <property type="match status" value="1"/>
</dbReference>
<reference evidence="4" key="1">
    <citation type="journal article" date="2016" name="Nature">
        <title>The genome of the seagrass Zostera marina reveals angiosperm adaptation to the sea.</title>
        <authorList>
            <person name="Olsen J.L."/>
            <person name="Rouze P."/>
            <person name="Verhelst B."/>
            <person name="Lin Y.-C."/>
            <person name="Bayer T."/>
            <person name="Collen J."/>
            <person name="Dattolo E."/>
            <person name="De Paoli E."/>
            <person name="Dittami S."/>
            <person name="Maumus F."/>
            <person name="Michel G."/>
            <person name="Kersting A."/>
            <person name="Lauritano C."/>
            <person name="Lohaus R."/>
            <person name="Toepel M."/>
            <person name="Tonon T."/>
            <person name="Vanneste K."/>
            <person name="Amirebrahimi M."/>
            <person name="Brakel J."/>
            <person name="Bostroem C."/>
            <person name="Chovatia M."/>
            <person name="Grimwood J."/>
            <person name="Jenkins J.W."/>
            <person name="Jueterbock A."/>
            <person name="Mraz A."/>
            <person name="Stam W.T."/>
            <person name="Tice H."/>
            <person name="Bornberg-Bauer E."/>
            <person name="Green P.J."/>
            <person name="Pearson G.A."/>
            <person name="Procaccini G."/>
            <person name="Duarte C.M."/>
            <person name="Schmutz J."/>
            <person name="Reusch T.B.H."/>
            <person name="Van de Peer Y."/>
        </authorList>
    </citation>
    <scope>NUCLEOTIDE SEQUENCE [LARGE SCALE GENOMIC DNA]</scope>
    <source>
        <strain evidence="4">cv. Finnish</strain>
    </source>
</reference>